<dbReference type="Proteomes" id="UP000589036">
    <property type="component" value="Unassembled WGS sequence"/>
</dbReference>
<dbReference type="PROSITE" id="PS50850">
    <property type="entry name" value="MFS"/>
    <property type="match status" value="1"/>
</dbReference>
<name>A0A852U8I0_9ACTN</name>
<evidence type="ECO:0000313" key="7">
    <source>
        <dbReference type="EMBL" id="NYE50394.1"/>
    </source>
</evidence>
<reference evidence="7 8" key="1">
    <citation type="submission" date="2020-07" db="EMBL/GenBank/DDBJ databases">
        <title>Sequencing the genomes of 1000 actinobacteria strains.</title>
        <authorList>
            <person name="Klenk H.-P."/>
        </authorList>
    </citation>
    <scope>NUCLEOTIDE SEQUENCE [LARGE SCALE GENOMIC DNA]</scope>
    <source>
        <strain evidence="7 8">CXB654</strain>
    </source>
</reference>
<organism evidence="7 8">
    <name type="scientific">Spinactinospora alkalitolerans</name>
    <dbReference type="NCBI Taxonomy" id="687207"/>
    <lineage>
        <taxon>Bacteria</taxon>
        <taxon>Bacillati</taxon>
        <taxon>Actinomycetota</taxon>
        <taxon>Actinomycetes</taxon>
        <taxon>Streptosporangiales</taxon>
        <taxon>Nocardiopsidaceae</taxon>
        <taxon>Spinactinospora</taxon>
    </lineage>
</organism>
<keyword evidence="8" id="KW-1185">Reference proteome</keyword>
<keyword evidence="4 5" id="KW-0472">Membrane</keyword>
<comment type="subcellular location">
    <subcellularLocation>
        <location evidence="1">Cell membrane</location>
        <topology evidence="1">Multi-pass membrane protein</topology>
    </subcellularLocation>
</comment>
<dbReference type="InterPro" id="IPR036259">
    <property type="entry name" value="MFS_trans_sf"/>
</dbReference>
<keyword evidence="2 5" id="KW-0812">Transmembrane</keyword>
<dbReference type="SUPFAM" id="SSF103473">
    <property type="entry name" value="MFS general substrate transporter"/>
    <property type="match status" value="1"/>
</dbReference>
<sequence length="50" mass="5413">MFGRLGDLYGHRRMLRVSLVSVTVGSVLVAVAPNLTVPLIGRAPLLPRRS</sequence>
<feature type="transmembrane region" description="Helical" evidence="5">
    <location>
        <begin position="20"/>
        <end position="40"/>
    </location>
</feature>
<evidence type="ECO:0000256" key="1">
    <source>
        <dbReference type="ARBA" id="ARBA00004651"/>
    </source>
</evidence>
<protein>
    <submittedName>
        <fullName evidence="7">MFS family permease</fullName>
    </submittedName>
</protein>
<keyword evidence="3 5" id="KW-1133">Transmembrane helix</keyword>
<evidence type="ECO:0000256" key="5">
    <source>
        <dbReference type="SAM" id="Phobius"/>
    </source>
</evidence>
<evidence type="ECO:0000259" key="6">
    <source>
        <dbReference type="PROSITE" id="PS50850"/>
    </source>
</evidence>
<dbReference type="AlphaFoldDB" id="A0A852U8I0"/>
<evidence type="ECO:0000256" key="3">
    <source>
        <dbReference type="ARBA" id="ARBA00022989"/>
    </source>
</evidence>
<evidence type="ECO:0000313" key="8">
    <source>
        <dbReference type="Proteomes" id="UP000589036"/>
    </source>
</evidence>
<dbReference type="InterPro" id="IPR020846">
    <property type="entry name" value="MFS_dom"/>
</dbReference>
<accession>A0A852U8I0</accession>
<dbReference type="Gene3D" id="1.20.1720.10">
    <property type="entry name" value="Multidrug resistance protein D"/>
    <property type="match status" value="1"/>
</dbReference>
<evidence type="ECO:0000256" key="2">
    <source>
        <dbReference type="ARBA" id="ARBA00022692"/>
    </source>
</evidence>
<feature type="domain" description="Major facilitator superfamily (MFS) profile" evidence="6">
    <location>
        <begin position="1"/>
        <end position="50"/>
    </location>
</feature>
<dbReference type="GO" id="GO:0022857">
    <property type="term" value="F:transmembrane transporter activity"/>
    <property type="evidence" value="ECO:0007669"/>
    <property type="project" value="InterPro"/>
</dbReference>
<dbReference type="GO" id="GO:0005886">
    <property type="term" value="C:plasma membrane"/>
    <property type="evidence" value="ECO:0007669"/>
    <property type="project" value="UniProtKB-SubCell"/>
</dbReference>
<comment type="caution">
    <text evidence="7">The sequence shown here is derived from an EMBL/GenBank/DDBJ whole genome shotgun (WGS) entry which is preliminary data.</text>
</comment>
<dbReference type="RefSeq" id="WP_312863351.1">
    <property type="nucleotide sequence ID" value="NZ_BAAAYY010000014.1"/>
</dbReference>
<proteinExistence type="predicted"/>
<dbReference type="EMBL" id="JACCCC010000001">
    <property type="protein sequence ID" value="NYE50394.1"/>
    <property type="molecule type" value="Genomic_DNA"/>
</dbReference>
<gene>
    <name evidence="7" type="ORF">HDA32_005514</name>
</gene>
<evidence type="ECO:0000256" key="4">
    <source>
        <dbReference type="ARBA" id="ARBA00023136"/>
    </source>
</evidence>